<proteinExistence type="predicted"/>
<keyword evidence="1" id="KW-1133">Transmembrane helix</keyword>
<accession>A0ABW5Y7U5</accession>
<feature type="transmembrane region" description="Helical" evidence="1">
    <location>
        <begin position="114"/>
        <end position="139"/>
    </location>
</feature>
<evidence type="ECO:0000313" key="3">
    <source>
        <dbReference type="Proteomes" id="UP001597557"/>
    </source>
</evidence>
<gene>
    <name evidence="2" type="ORF">ACFS5N_02570</name>
</gene>
<protein>
    <submittedName>
        <fullName evidence="2">Uncharacterized protein</fullName>
    </submittedName>
</protein>
<reference evidence="3" key="1">
    <citation type="journal article" date="2019" name="Int. J. Syst. Evol. Microbiol.">
        <title>The Global Catalogue of Microorganisms (GCM) 10K type strain sequencing project: providing services to taxonomists for standard genome sequencing and annotation.</title>
        <authorList>
            <consortium name="The Broad Institute Genomics Platform"/>
            <consortium name="The Broad Institute Genome Sequencing Center for Infectious Disease"/>
            <person name="Wu L."/>
            <person name="Ma J."/>
        </authorList>
    </citation>
    <scope>NUCLEOTIDE SEQUENCE [LARGE SCALE GENOMIC DNA]</scope>
    <source>
        <strain evidence="3">KCTC 22437</strain>
    </source>
</reference>
<evidence type="ECO:0000256" key="1">
    <source>
        <dbReference type="SAM" id="Phobius"/>
    </source>
</evidence>
<dbReference type="RefSeq" id="WP_377181919.1">
    <property type="nucleotide sequence ID" value="NZ_JBHUPD010000001.1"/>
</dbReference>
<evidence type="ECO:0000313" key="2">
    <source>
        <dbReference type="EMBL" id="MFD2871335.1"/>
    </source>
</evidence>
<feature type="transmembrane region" description="Helical" evidence="1">
    <location>
        <begin position="79"/>
        <end position="102"/>
    </location>
</feature>
<dbReference type="EMBL" id="JBHUPD010000001">
    <property type="protein sequence ID" value="MFD2871335.1"/>
    <property type="molecule type" value="Genomic_DNA"/>
</dbReference>
<keyword evidence="1" id="KW-0812">Transmembrane</keyword>
<feature type="transmembrane region" description="Helical" evidence="1">
    <location>
        <begin position="52"/>
        <end position="72"/>
    </location>
</feature>
<sequence>MFKYLVKLILPPLFAFWSFALLIKYSPSFHQVSMDNLGDDTVYGLISYHKIFAPVQIAIALLTQLLICLPLWRKIVVSRAAAITIFSVLVLICAIFAFGISYTIWDSTTSSSKLYSTGCFMTAVQLYYWTVDFLILYLLDWKSIHAPKAKSEDETE</sequence>
<name>A0ABW5Y7U5_9SPHI</name>
<keyword evidence="1" id="KW-0472">Membrane</keyword>
<keyword evidence="3" id="KW-1185">Reference proteome</keyword>
<comment type="caution">
    <text evidence="2">The sequence shown here is derived from an EMBL/GenBank/DDBJ whole genome shotgun (WGS) entry which is preliminary data.</text>
</comment>
<dbReference type="Proteomes" id="UP001597557">
    <property type="component" value="Unassembled WGS sequence"/>
</dbReference>
<organism evidence="2 3">
    <name type="scientific">Mucilaginibacter ximonensis</name>
    <dbReference type="NCBI Taxonomy" id="538021"/>
    <lineage>
        <taxon>Bacteria</taxon>
        <taxon>Pseudomonadati</taxon>
        <taxon>Bacteroidota</taxon>
        <taxon>Sphingobacteriia</taxon>
        <taxon>Sphingobacteriales</taxon>
        <taxon>Sphingobacteriaceae</taxon>
        <taxon>Mucilaginibacter</taxon>
    </lineage>
</organism>